<evidence type="ECO:0000313" key="1">
    <source>
        <dbReference type="EMBL" id="MPC27947.1"/>
    </source>
</evidence>
<name>A0A5B7E3M3_PORTR</name>
<dbReference type="Proteomes" id="UP000324222">
    <property type="component" value="Unassembled WGS sequence"/>
</dbReference>
<reference evidence="1 2" key="1">
    <citation type="submission" date="2019-05" db="EMBL/GenBank/DDBJ databases">
        <title>Another draft genome of Portunus trituberculatus and its Hox gene families provides insights of decapod evolution.</title>
        <authorList>
            <person name="Jeong J.-H."/>
            <person name="Song I."/>
            <person name="Kim S."/>
            <person name="Choi T."/>
            <person name="Kim D."/>
            <person name="Ryu S."/>
            <person name="Kim W."/>
        </authorList>
    </citation>
    <scope>NUCLEOTIDE SEQUENCE [LARGE SCALE GENOMIC DNA]</scope>
    <source>
        <tissue evidence="1">Muscle</tissue>
    </source>
</reference>
<proteinExistence type="predicted"/>
<protein>
    <submittedName>
        <fullName evidence="1">Uncharacterized protein</fullName>
    </submittedName>
</protein>
<dbReference type="EMBL" id="VSRR010001829">
    <property type="protein sequence ID" value="MPC27947.1"/>
    <property type="molecule type" value="Genomic_DNA"/>
</dbReference>
<sequence>MGEECLFTPCSRVEIARNDVSGFRLKDRFDDRSRHRVIHLEDLVKKLMARLKIVEKYNEIMKANTEVLKKNYDDLRLKNKVCASEKKMENNEDQVSKISEKQNL</sequence>
<evidence type="ECO:0000313" key="2">
    <source>
        <dbReference type="Proteomes" id="UP000324222"/>
    </source>
</evidence>
<gene>
    <name evidence="1" type="ORF">E2C01_021138</name>
</gene>
<dbReference type="AlphaFoldDB" id="A0A5B7E3M3"/>
<accession>A0A5B7E3M3</accession>
<comment type="caution">
    <text evidence="1">The sequence shown here is derived from an EMBL/GenBank/DDBJ whole genome shotgun (WGS) entry which is preliminary data.</text>
</comment>
<keyword evidence="2" id="KW-1185">Reference proteome</keyword>
<organism evidence="1 2">
    <name type="scientific">Portunus trituberculatus</name>
    <name type="common">Swimming crab</name>
    <name type="synonym">Neptunus trituberculatus</name>
    <dbReference type="NCBI Taxonomy" id="210409"/>
    <lineage>
        <taxon>Eukaryota</taxon>
        <taxon>Metazoa</taxon>
        <taxon>Ecdysozoa</taxon>
        <taxon>Arthropoda</taxon>
        <taxon>Crustacea</taxon>
        <taxon>Multicrustacea</taxon>
        <taxon>Malacostraca</taxon>
        <taxon>Eumalacostraca</taxon>
        <taxon>Eucarida</taxon>
        <taxon>Decapoda</taxon>
        <taxon>Pleocyemata</taxon>
        <taxon>Brachyura</taxon>
        <taxon>Eubrachyura</taxon>
        <taxon>Portunoidea</taxon>
        <taxon>Portunidae</taxon>
        <taxon>Portuninae</taxon>
        <taxon>Portunus</taxon>
    </lineage>
</organism>